<accession>A0A0A9HFE7</accession>
<reference evidence="1" key="1">
    <citation type="submission" date="2014-09" db="EMBL/GenBank/DDBJ databases">
        <authorList>
            <person name="Magalhaes I.L.F."/>
            <person name="Oliveira U."/>
            <person name="Santos F.R."/>
            <person name="Vidigal T.H.D.A."/>
            <person name="Brescovit A.D."/>
            <person name="Santos A.J."/>
        </authorList>
    </citation>
    <scope>NUCLEOTIDE SEQUENCE</scope>
    <source>
        <tissue evidence="1">Shoot tissue taken approximately 20 cm above the soil surface</tissue>
    </source>
</reference>
<dbReference type="EMBL" id="GBRH01162409">
    <property type="protein sequence ID" value="JAE35487.1"/>
    <property type="molecule type" value="Transcribed_RNA"/>
</dbReference>
<name>A0A0A9HFE7_ARUDO</name>
<organism evidence="1">
    <name type="scientific">Arundo donax</name>
    <name type="common">Giant reed</name>
    <name type="synonym">Donax arundinaceus</name>
    <dbReference type="NCBI Taxonomy" id="35708"/>
    <lineage>
        <taxon>Eukaryota</taxon>
        <taxon>Viridiplantae</taxon>
        <taxon>Streptophyta</taxon>
        <taxon>Embryophyta</taxon>
        <taxon>Tracheophyta</taxon>
        <taxon>Spermatophyta</taxon>
        <taxon>Magnoliopsida</taxon>
        <taxon>Liliopsida</taxon>
        <taxon>Poales</taxon>
        <taxon>Poaceae</taxon>
        <taxon>PACMAD clade</taxon>
        <taxon>Arundinoideae</taxon>
        <taxon>Arundineae</taxon>
        <taxon>Arundo</taxon>
    </lineage>
</organism>
<proteinExistence type="predicted"/>
<dbReference type="AlphaFoldDB" id="A0A0A9HFE7"/>
<evidence type="ECO:0000313" key="1">
    <source>
        <dbReference type="EMBL" id="JAE35487.1"/>
    </source>
</evidence>
<reference evidence="1" key="2">
    <citation type="journal article" date="2015" name="Data Brief">
        <title>Shoot transcriptome of the giant reed, Arundo donax.</title>
        <authorList>
            <person name="Barrero R.A."/>
            <person name="Guerrero F.D."/>
            <person name="Moolhuijzen P."/>
            <person name="Goolsby J.A."/>
            <person name="Tidwell J."/>
            <person name="Bellgard S.E."/>
            <person name="Bellgard M.I."/>
        </authorList>
    </citation>
    <scope>NUCLEOTIDE SEQUENCE</scope>
    <source>
        <tissue evidence="1">Shoot tissue taken approximately 20 cm above the soil surface</tissue>
    </source>
</reference>
<sequence>MHHKFRIPCLIGYRIPLCSSTLLLQIINRSCYHHILSPAVLPVSIRTVVYFLLCYGSFC</sequence>
<protein>
    <submittedName>
        <fullName evidence="1">Uncharacterized protein</fullName>
    </submittedName>
</protein>